<dbReference type="Gene3D" id="1.10.10.10">
    <property type="entry name" value="Winged helix-like DNA-binding domain superfamily/Winged helix DNA-binding domain"/>
    <property type="match status" value="1"/>
</dbReference>
<dbReference type="EMBL" id="RXOE01000007">
    <property type="protein sequence ID" value="RTQ32277.1"/>
    <property type="molecule type" value="Genomic_DNA"/>
</dbReference>
<dbReference type="SMART" id="SM01012">
    <property type="entry name" value="ANTAR"/>
    <property type="match status" value="1"/>
</dbReference>
<feature type="region of interest" description="Disordered" evidence="1">
    <location>
        <begin position="1"/>
        <end position="24"/>
    </location>
</feature>
<dbReference type="Gene3D" id="3.40.50.2300">
    <property type="match status" value="1"/>
</dbReference>
<dbReference type="SUPFAM" id="SSF52172">
    <property type="entry name" value="CheY-like"/>
    <property type="match status" value="1"/>
</dbReference>
<dbReference type="OrthoDB" id="8720242at2"/>
<feature type="domain" description="ANTAR" evidence="2">
    <location>
        <begin position="150"/>
        <end position="211"/>
    </location>
</feature>
<proteinExistence type="predicted"/>
<dbReference type="AlphaFoldDB" id="A0A3S0J672"/>
<gene>
    <name evidence="3" type="ORF">EJP69_22525</name>
</gene>
<dbReference type="InterPro" id="IPR036388">
    <property type="entry name" value="WH-like_DNA-bd_sf"/>
</dbReference>
<evidence type="ECO:0000259" key="2">
    <source>
        <dbReference type="PROSITE" id="PS50921"/>
    </source>
</evidence>
<dbReference type="InterPro" id="IPR005561">
    <property type="entry name" value="ANTAR"/>
</dbReference>
<evidence type="ECO:0000256" key="1">
    <source>
        <dbReference type="SAM" id="MobiDB-lite"/>
    </source>
</evidence>
<reference evidence="3 4" key="1">
    <citation type="submission" date="2018-12" db="EMBL/GenBank/DDBJ databases">
        <title>The genome of Variovorax gossypii DSM 100435.</title>
        <authorList>
            <person name="Gao J."/>
            <person name="Sun J."/>
        </authorList>
    </citation>
    <scope>NUCLEOTIDE SEQUENCE [LARGE SCALE GENOMIC DNA]</scope>
    <source>
        <strain evidence="3 4">DSM 100435</strain>
    </source>
</reference>
<dbReference type="GO" id="GO:0003723">
    <property type="term" value="F:RNA binding"/>
    <property type="evidence" value="ECO:0007669"/>
    <property type="project" value="InterPro"/>
</dbReference>
<dbReference type="InterPro" id="IPR011006">
    <property type="entry name" value="CheY-like_superfamily"/>
</dbReference>
<name>A0A3S0J672_9BURK</name>
<dbReference type="Pfam" id="PF03861">
    <property type="entry name" value="ANTAR"/>
    <property type="match status" value="1"/>
</dbReference>
<evidence type="ECO:0000313" key="4">
    <source>
        <dbReference type="Proteomes" id="UP000267418"/>
    </source>
</evidence>
<organism evidence="3 4">
    <name type="scientific">Variovorax gossypii</name>
    <dbReference type="NCBI Taxonomy" id="1679495"/>
    <lineage>
        <taxon>Bacteria</taxon>
        <taxon>Pseudomonadati</taxon>
        <taxon>Pseudomonadota</taxon>
        <taxon>Betaproteobacteria</taxon>
        <taxon>Burkholderiales</taxon>
        <taxon>Comamonadaceae</taxon>
        <taxon>Variovorax</taxon>
    </lineage>
</organism>
<dbReference type="InterPro" id="IPR049021">
    <property type="entry name" value="AmiR_N"/>
</dbReference>
<dbReference type="PROSITE" id="PS50921">
    <property type="entry name" value="ANTAR"/>
    <property type="match status" value="1"/>
</dbReference>
<dbReference type="PIRSF" id="PIRSF036382">
    <property type="entry name" value="RR_antiterm"/>
    <property type="match status" value="1"/>
</dbReference>
<keyword evidence="4" id="KW-1185">Reference proteome</keyword>
<dbReference type="InterPro" id="IPR008327">
    <property type="entry name" value="Sig_transdc_resp-reg_antiterm"/>
</dbReference>
<dbReference type="Pfam" id="PF21332">
    <property type="entry name" value="AmiR_N"/>
    <property type="match status" value="1"/>
</dbReference>
<accession>A0A3S0J672</accession>
<protein>
    <submittedName>
        <fullName evidence="3">ANTAR domain-containing protein</fullName>
    </submittedName>
</protein>
<dbReference type="Proteomes" id="UP000267418">
    <property type="component" value="Unassembled WGS sequence"/>
</dbReference>
<evidence type="ECO:0000313" key="3">
    <source>
        <dbReference type="EMBL" id="RTQ32277.1"/>
    </source>
</evidence>
<comment type="caution">
    <text evidence="3">The sequence shown here is derived from an EMBL/GenBank/DDBJ whole genome shotgun (WGS) entry which is preliminary data.</text>
</comment>
<sequence length="227" mass="25007">MDRQAGHAGGLSVEGPAPKRHTLRVTPPQLKELRLLKIAVIHPDDSDGRQLTQQLQRIGCQVQAFWPPVQVLPEGIDVAFMAVQPDFINLRFEWTRSEDAPAIIAVVTYENPTIIEAVLEIGAKAVLPSPVRSFGLFSALVVAREAHKEARSLAKRLRKVEAKLLGQRRIAEAKAILMKTHDVSEGQAYDLIRDQAMSKRTTTEEIATAIVNANEILSLGMRKPDGA</sequence>